<feature type="transmembrane region" description="Helical" evidence="1">
    <location>
        <begin position="52"/>
        <end position="75"/>
    </location>
</feature>
<dbReference type="Proteomes" id="UP000298663">
    <property type="component" value="Unassembled WGS sequence"/>
</dbReference>
<keyword evidence="1" id="KW-0472">Membrane</keyword>
<gene>
    <name evidence="2" type="ORF">L596_012026</name>
</gene>
<evidence type="ECO:0000313" key="2">
    <source>
        <dbReference type="EMBL" id="TKR87660.1"/>
    </source>
</evidence>
<dbReference type="AlphaFoldDB" id="A0A4U5NWH1"/>
<reference evidence="2 3" key="2">
    <citation type="journal article" date="2019" name="G3 (Bethesda)">
        <title>Hybrid Assembly of the Genome of the Entomopathogenic Nematode Steinernema carpocapsae Identifies the X-Chromosome.</title>
        <authorList>
            <person name="Serra L."/>
            <person name="Macchietto M."/>
            <person name="Macias-Munoz A."/>
            <person name="McGill C.J."/>
            <person name="Rodriguez I.M."/>
            <person name="Rodriguez B."/>
            <person name="Murad R."/>
            <person name="Mortazavi A."/>
        </authorList>
    </citation>
    <scope>NUCLEOTIDE SEQUENCE [LARGE SCALE GENOMIC DNA]</scope>
    <source>
        <strain evidence="2 3">ALL</strain>
    </source>
</reference>
<feature type="transmembrane region" description="Helical" evidence="1">
    <location>
        <begin position="99"/>
        <end position="122"/>
    </location>
</feature>
<name>A0A4U5NWH1_STECR</name>
<keyword evidence="1" id="KW-0812">Transmembrane</keyword>
<evidence type="ECO:0000256" key="1">
    <source>
        <dbReference type="SAM" id="Phobius"/>
    </source>
</evidence>
<evidence type="ECO:0008006" key="4">
    <source>
        <dbReference type="Google" id="ProtNLM"/>
    </source>
</evidence>
<feature type="transmembrane region" description="Helical" evidence="1">
    <location>
        <begin position="20"/>
        <end position="40"/>
    </location>
</feature>
<reference evidence="2 3" key="1">
    <citation type="journal article" date="2015" name="Genome Biol.">
        <title>Comparative genomics of Steinernema reveals deeply conserved gene regulatory networks.</title>
        <authorList>
            <person name="Dillman A.R."/>
            <person name="Macchietto M."/>
            <person name="Porter C.F."/>
            <person name="Rogers A."/>
            <person name="Williams B."/>
            <person name="Antoshechkin I."/>
            <person name="Lee M.M."/>
            <person name="Goodwin Z."/>
            <person name="Lu X."/>
            <person name="Lewis E.E."/>
            <person name="Goodrich-Blair H."/>
            <person name="Stock S.P."/>
            <person name="Adams B.J."/>
            <person name="Sternberg P.W."/>
            <person name="Mortazavi A."/>
        </authorList>
    </citation>
    <scope>NUCLEOTIDE SEQUENCE [LARGE SCALE GENOMIC DNA]</scope>
    <source>
        <strain evidence="2 3">ALL</strain>
    </source>
</reference>
<keyword evidence="3" id="KW-1185">Reference proteome</keyword>
<comment type="caution">
    <text evidence="2">The sequence shown here is derived from an EMBL/GenBank/DDBJ whole genome shotgun (WGS) entry which is preliminary data.</text>
</comment>
<organism evidence="2 3">
    <name type="scientific">Steinernema carpocapsae</name>
    <name type="common">Entomopathogenic nematode</name>
    <dbReference type="NCBI Taxonomy" id="34508"/>
    <lineage>
        <taxon>Eukaryota</taxon>
        <taxon>Metazoa</taxon>
        <taxon>Ecdysozoa</taxon>
        <taxon>Nematoda</taxon>
        <taxon>Chromadorea</taxon>
        <taxon>Rhabditida</taxon>
        <taxon>Tylenchina</taxon>
        <taxon>Panagrolaimomorpha</taxon>
        <taxon>Strongyloidoidea</taxon>
        <taxon>Steinernematidae</taxon>
        <taxon>Steinernema</taxon>
    </lineage>
</organism>
<keyword evidence="1" id="KW-1133">Transmembrane helix</keyword>
<accession>A0A4U5NWH1</accession>
<evidence type="ECO:0000313" key="3">
    <source>
        <dbReference type="Proteomes" id="UP000298663"/>
    </source>
</evidence>
<protein>
    <recommendedName>
        <fullName evidence="4">Serpentine receptor class gamma</fullName>
    </recommendedName>
</protein>
<dbReference type="EMBL" id="AZBU02000003">
    <property type="protein sequence ID" value="TKR87660.1"/>
    <property type="molecule type" value="Genomic_DNA"/>
</dbReference>
<sequence>MAASQLHFGSMVLQTINWIVSYALPIPLTVVNLVVIWLTFKKIKPSLSRTFTFNLMIPSFGYGLYLGTVDILGFLDLDQHFGFRSDEGVIFLDYVTDFVLYYCTYCYRTLAILIVALTYISFTKPSNYQKLNRTR</sequence>
<proteinExistence type="predicted"/>